<organism evidence="1 2">
    <name type="scientific">Gossypium arboreum</name>
    <name type="common">Tree cotton</name>
    <name type="synonym">Gossypium nanking</name>
    <dbReference type="NCBI Taxonomy" id="29729"/>
    <lineage>
        <taxon>Eukaryota</taxon>
        <taxon>Viridiplantae</taxon>
        <taxon>Streptophyta</taxon>
        <taxon>Embryophyta</taxon>
        <taxon>Tracheophyta</taxon>
        <taxon>Spermatophyta</taxon>
        <taxon>Magnoliopsida</taxon>
        <taxon>eudicotyledons</taxon>
        <taxon>Gunneridae</taxon>
        <taxon>Pentapetalae</taxon>
        <taxon>rosids</taxon>
        <taxon>malvids</taxon>
        <taxon>Malvales</taxon>
        <taxon>Malvaceae</taxon>
        <taxon>Malvoideae</taxon>
        <taxon>Gossypium</taxon>
    </lineage>
</organism>
<reference evidence="2" key="1">
    <citation type="submission" date="2014-09" db="EMBL/GenBank/DDBJ databases">
        <authorList>
            <person name="Mudge J."/>
            <person name="Ramaraj T."/>
            <person name="Lindquist I.E."/>
            <person name="Bharti A.K."/>
            <person name="Sundararajan A."/>
            <person name="Cameron C.T."/>
            <person name="Woodward J.E."/>
            <person name="May G.D."/>
            <person name="Brubaker C."/>
            <person name="Broadhvest J."/>
            <person name="Wilkins T.A."/>
        </authorList>
    </citation>
    <scope>NUCLEOTIDE SEQUENCE</scope>
    <source>
        <strain evidence="2">cv. AKA8401</strain>
    </source>
</reference>
<protein>
    <submittedName>
        <fullName evidence="1">Uncharacterized protein</fullName>
    </submittedName>
</protein>
<keyword evidence="2" id="KW-1185">Reference proteome</keyword>
<accession>A0A0B0NYF6</accession>
<evidence type="ECO:0000313" key="2">
    <source>
        <dbReference type="Proteomes" id="UP000032142"/>
    </source>
</evidence>
<proteinExistence type="predicted"/>
<dbReference type="EMBL" id="KN409097">
    <property type="protein sequence ID" value="KHG17810.1"/>
    <property type="molecule type" value="Genomic_DNA"/>
</dbReference>
<gene>
    <name evidence="1" type="ORF">F383_21834</name>
</gene>
<dbReference type="Proteomes" id="UP000032142">
    <property type="component" value="Unassembled WGS sequence"/>
</dbReference>
<sequence length="11" mass="1224">MCTTRVGHMGM</sequence>
<name>A0A0B0NYF6_GOSAR</name>
<evidence type="ECO:0000313" key="1">
    <source>
        <dbReference type="EMBL" id="KHG17810.1"/>
    </source>
</evidence>